<dbReference type="PANTHER" id="PTHR43652">
    <property type="entry name" value="BASIC AMINO ACID ANTIPORTER YFCC-RELATED"/>
    <property type="match status" value="1"/>
</dbReference>
<evidence type="ECO:0000259" key="8">
    <source>
        <dbReference type="PROSITE" id="PS51202"/>
    </source>
</evidence>
<dbReference type="InterPro" id="IPR051679">
    <property type="entry name" value="DASS-Related_Transporters"/>
</dbReference>
<accession>A0A6G1TZE3</accession>
<keyword evidence="6 7" id="KW-0472">Membrane</keyword>
<dbReference type="Proteomes" id="UP000480425">
    <property type="component" value="Unassembled WGS sequence"/>
</dbReference>
<dbReference type="AlphaFoldDB" id="A0A6G1TZE3"/>
<feature type="transmembrane region" description="Helical" evidence="7">
    <location>
        <begin position="569"/>
        <end position="587"/>
    </location>
</feature>
<feature type="transmembrane region" description="Helical" evidence="7">
    <location>
        <begin position="456"/>
        <end position="477"/>
    </location>
</feature>
<evidence type="ECO:0000256" key="6">
    <source>
        <dbReference type="ARBA" id="ARBA00023136"/>
    </source>
</evidence>
<dbReference type="PROSITE" id="PS51202">
    <property type="entry name" value="RCK_C"/>
    <property type="match status" value="1"/>
</dbReference>
<dbReference type="GO" id="GO:0006813">
    <property type="term" value="P:potassium ion transport"/>
    <property type="evidence" value="ECO:0007669"/>
    <property type="project" value="InterPro"/>
</dbReference>
<dbReference type="InterPro" id="IPR006037">
    <property type="entry name" value="RCK_C"/>
</dbReference>
<organism evidence="9 10">
    <name type="scientific">Segatella copri</name>
    <dbReference type="NCBI Taxonomy" id="165179"/>
    <lineage>
        <taxon>Bacteria</taxon>
        <taxon>Pseudomonadati</taxon>
        <taxon>Bacteroidota</taxon>
        <taxon>Bacteroidia</taxon>
        <taxon>Bacteroidales</taxon>
        <taxon>Prevotellaceae</taxon>
        <taxon>Segatella</taxon>
    </lineage>
</organism>
<feature type="transmembrane region" description="Helical" evidence="7">
    <location>
        <begin position="132"/>
        <end position="150"/>
    </location>
</feature>
<proteinExistence type="predicted"/>
<comment type="subcellular location">
    <subcellularLocation>
        <location evidence="1">Membrane</location>
        <topology evidence="1">Multi-pass membrane protein</topology>
    </subcellularLocation>
</comment>
<dbReference type="EMBL" id="VZCB01000045">
    <property type="protein sequence ID" value="MQN80265.1"/>
    <property type="molecule type" value="Genomic_DNA"/>
</dbReference>
<dbReference type="InterPro" id="IPR004680">
    <property type="entry name" value="Cit_transptr-like_dom"/>
</dbReference>
<dbReference type="InterPro" id="IPR036721">
    <property type="entry name" value="RCK_C_sf"/>
</dbReference>
<keyword evidence="5 7" id="KW-1133">Transmembrane helix</keyword>
<gene>
    <name evidence="9" type="ORF">F7D73_04735</name>
</gene>
<evidence type="ECO:0000256" key="2">
    <source>
        <dbReference type="ARBA" id="ARBA00022448"/>
    </source>
</evidence>
<evidence type="ECO:0000256" key="1">
    <source>
        <dbReference type="ARBA" id="ARBA00004141"/>
    </source>
</evidence>
<keyword evidence="4" id="KW-0677">Repeat</keyword>
<feature type="transmembrane region" description="Helical" evidence="7">
    <location>
        <begin position="607"/>
        <end position="627"/>
    </location>
</feature>
<feature type="transmembrane region" description="Helical" evidence="7">
    <location>
        <begin position="46"/>
        <end position="67"/>
    </location>
</feature>
<dbReference type="PANTHER" id="PTHR43652:SF1">
    <property type="entry name" value="RESPONSE REGULATOR"/>
    <property type="match status" value="1"/>
</dbReference>
<dbReference type="RefSeq" id="WP_153122580.1">
    <property type="nucleotide sequence ID" value="NZ_VZCB01000045.1"/>
</dbReference>
<evidence type="ECO:0000256" key="5">
    <source>
        <dbReference type="ARBA" id="ARBA00022989"/>
    </source>
</evidence>
<feature type="domain" description="RCK C-terminal" evidence="8">
    <location>
        <begin position="319"/>
        <end position="414"/>
    </location>
</feature>
<evidence type="ECO:0000256" key="3">
    <source>
        <dbReference type="ARBA" id="ARBA00022692"/>
    </source>
</evidence>
<sequence length="629" mass="67559">MTITLIILIITVAMFIWGRVRADIVALTALAALLVLGILTPAEALAGFSSPIVIMMIGLFVVGGAIMQTGLAKLTGNKLMALSRGNETVTFLLVMLVTSFIGAFVSNTGTVALMMPIIMSLAAGSGMQSSRFLMPLAFAGSLGGMLTLIGTPPNLVIDEVLTEAGFKPLAFFSFFPVGIIVIAIGIIVLMPLSKIFLSKKQNGKKKNNGKSLDDLVDEYQLLDNLHRYIVPSKRTAAAIDENGQMMDIVGKTLKDLSIQKKYGVSIIEIRNEKKSRLGLVKDVNQNMAKSSSTIAVHDTLYIMGDEEKIERFAQDYDLRKMKDVKIDFYDLGLTEIVVMPTSNFAGLRIGDANLRKRFGINVLGVKRGGSSSDGKVGKEYITDNLIATKLHVGDMLLVQGEWTNLAHLTADTTNWVVLDQPEKTADKVLLDYKAPVAAAIMLLMIAMMVFDFIPVALVTAVIIAGLLTVFAGCFRNVEAAYKTINWESIVLIAAMMPMSTALEKTGASALVSQGLVDSLGSMGPTALLAGIYFTTSLMTMFISNTATAVLMAPIALVAAQQVGVSPYSFLFAVTLGASMCFASPFSTPPNALVMKAGGYTFMDYVKVGLPLQIIIGVVMTFVLPLLFPY</sequence>
<feature type="transmembrane region" description="Helical" evidence="7">
    <location>
        <begin position="88"/>
        <end position="105"/>
    </location>
</feature>
<dbReference type="Gene3D" id="3.30.70.1450">
    <property type="entry name" value="Regulator of K+ conductance, C-terminal domain"/>
    <property type="match status" value="2"/>
</dbReference>
<evidence type="ECO:0000256" key="4">
    <source>
        <dbReference type="ARBA" id="ARBA00022737"/>
    </source>
</evidence>
<protein>
    <submittedName>
        <fullName evidence="9">SLC13 family permease</fullName>
    </submittedName>
</protein>
<dbReference type="SUPFAM" id="SSF116726">
    <property type="entry name" value="TrkA C-terminal domain-like"/>
    <property type="match status" value="2"/>
</dbReference>
<evidence type="ECO:0000313" key="9">
    <source>
        <dbReference type="EMBL" id="MQN80265.1"/>
    </source>
</evidence>
<feature type="transmembrane region" description="Helical" evidence="7">
    <location>
        <begin position="170"/>
        <end position="197"/>
    </location>
</feature>
<dbReference type="OrthoDB" id="9765532at2"/>
<reference evidence="9 10" key="1">
    <citation type="submission" date="2019-09" db="EMBL/GenBank/DDBJ databases">
        <title>Distinct polysaccharide growth profiles of human intestinal Prevotella copri isolates.</title>
        <authorList>
            <person name="Fehlner-Peach H."/>
            <person name="Magnabosco C."/>
            <person name="Raghavan V."/>
            <person name="Scher J.U."/>
            <person name="Tett A."/>
            <person name="Cox L.M."/>
            <person name="Gottsegen C."/>
            <person name="Watters A."/>
            <person name="Wiltshire- Gordon J.D."/>
            <person name="Segata N."/>
            <person name="Bonneau R."/>
            <person name="Littman D.R."/>
        </authorList>
    </citation>
    <scope>NUCLEOTIDE SEQUENCE [LARGE SCALE GENOMIC DNA]</scope>
    <source>
        <strain evidence="10">iA622</strain>
    </source>
</reference>
<evidence type="ECO:0000313" key="10">
    <source>
        <dbReference type="Proteomes" id="UP000480425"/>
    </source>
</evidence>
<dbReference type="GO" id="GO:0008324">
    <property type="term" value="F:monoatomic cation transmembrane transporter activity"/>
    <property type="evidence" value="ECO:0007669"/>
    <property type="project" value="InterPro"/>
</dbReference>
<name>A0A6G1TZE3_9BACT</name>
<comment type="caution">
    <text evidence="9">The sequence shown here is derived from an EMBL/GenBank/DDBJ whole genome shotgun (WGS) entry which is preliminary data.</text>
</comment>
<keyword evidence="3 7" id="KW-0812">Transmembrane</keyword>
<dbReference type="Pfam" id="PF02080">
    <property type="entry name" value="TrkA_C"/>
    <property type="match status" value="1"/>
</dbReference>
<dbReference type="Pfam" id="PF03600">
    <property type="entry name" value="CitMHS"/>
    <property type="match status" value="1"/>
</dbReference>
<feature type="transmembrane region" description="Helical" evidence="7">
    <location>
        <begin position="489"/>
        <end position="511"/>
    </location>
</feature>
<dbReference type="GO" id="GO:0005886">
    <property type="term" value="C:plasma membrane"/>
    <property type="evidence" value="ECO:0007669"/>
    <property type="project" value="TreeGrafter"/>
</dbReference>
<evidence type="ECO:0000256" key="7">
    <source>
        <dbReference type="SAM" id="Phobius"/>
    </source>
</evidence>
<feature type="transmembrane region" description="Helical" evidence="7">
    <location>
        <begin position="531"/>
        <end position="557"/>
    </location>
</feature>
<keyword evidence="2" id="KW-0813">Transport</keyword>